<accession>A0AAD5XK27</accession>
<keyword evidence="2" id="KW-1133">Transmembrane helix</keyword>
<proteinExistence type="predicted"/>
<dbReference type="AlphaFoldDB" id="A0AAD5XK27"/>
<comment type="caution">
    <text evidence="3">The sequence shown here is derived from an EMBL/GenBank/DDBJ whole genome shotgun (WGS) entry which is preliminary data.</text>
</comment>
<protein>
    <submittedName>
        <fullName evidence="3">Uncharacterized protein</fullName>
    </submittedName>
</protein>
<feature type="region of interest" description="Disordered" evidence="1">
    <location>
        <begin position="640"/>
        <end position="659"/>
    </location>
</feature>
<keyword evidence="2" id="KW-0812">Transmembrane</keyword>
<reference evidence="3" key="1">
    <citation type="submission" date="2020-05" db="EMBL/GenBank/DDBJ databases">
        <title>Phylogenomic resolution of chytrid fungi.</title>
        <authorList>
            <person name="Stajich J.E."/>
            <person name="Amses K."/>
            <person name="Simmons R."/>
            <person name="Seto K."/>
            <person name="Myers J."/>
            <person name="Bonds A."/>
            <person name="Quandt C.A."/>
            <person name="Barry K."/>
            <person name="Liu P."/>
            <person name="Grigoriev I."/>
            <person name="Longcore J.E."/>
            <person name="James T.Y."/>
        </authorList>
    </citation>
    <scope>NUCLEOTIDE SEQUENCE</scope>
    <source>
        <strain evidence="3">JEL0513</strain>
    </source>
</reference>
<keyword evidence="4" id="KW-1185">Reference proteome</keyword>
<evidence type="ECO:0000313" key="3">
    <source>
        <dbReference type="EMBL" id="KAJ3138814.1"/>
    </source>
</evidence>
<feature type="transmembrane region" description="Helical" evidence="2">
    <location>
        <begin position="312"/>
        <end position="330"/>
    </location>
</feature>
<evidence type="ECO:0000313" key="4">
    <source>
        <dbReference type="Proteomes" id="UP001211907"/>
    </source>
</evidence>
<dbReference type="Proteomes" id="UP001211907">
    <property type="component" value="Unassembled WGS sequence"/>
</dbReference>
<organism evidence="3 4">
    <name type="scientific">Physocladia obscura</name>
    <dbReference type="NCBI Taxonomy" id="109957"/>
    <lineage>
        <taxon>Eukaryota</taxon>
        <taxon>Fungi</taxon>
        <taxon>Fungi incertae sedis</taxon>
        <taxon>Chytridiomycota</taxon>
        <taxon>Chytridiomycota incertae sedis</taxon>
        <taxon>Chytridiomycetes</taxon>
        <taxon>Chytridiales</taxon>
        <taxon>Chytriomycetaceae</taxon>
        <taxon>Physocladia</taxon>
    </lineage>
</organism>
<feature type="transmembrane region" description="Helical" evidence="2">
    <location>
        <begin position="221"/>
        <end position="242"/>
    </location>
</feature>
<feature type="transmembrane region" description="Helical" evidence="2">
    <location>
        <begin position="336"/>
        <end position="356"/>
    </location>
</feature>
<feature type="region of interest" description="Disordered" evidence="1">
    <location>
        <begin position="69"/>
        <end position="100"/>
    </location>
</feature>
<keyword evidence="2" id="KW-0472">Membrane</keyword>
<dbReference type="EMBL" id="JADGJH010000085">
    <property type="protein sequence ID" value="KAJ3138814.1"/>
    <property type="molecule type" value="Genomic_DNA"/>
</dbReference>
<evidence type="ECO:0000256" key="2">
    <source>
        <dbReference type="SAM" id="Phobius"/>
    </source>
</evidence>
<name>A0AAD5XK27_9FUNG</name>
<feature type="transmembrane region" description="Helical" evidence="2">
    <location>
        <begin position="249"/>
        <end position="268"/>
    </location>
</feature>
<evidence type="ECO:0000256" key="1">
    <source>
        <dbReference type="SAM" id="MobiDB-lite"/>
    </source>
</evidence>
<sequence length="1027" mass="112963">MFKALENKGIPIPIKSVVGLLRGPQHQTVRSESQLINHSGVYKSANYGGTGTNRIRVNSGSVRLRQSYQQQQLQRPDTGVSVTDSIPEDDLTEDPKRSRPNSAFYKFVNSSAVFEEPSLERRKNRQRKKTTLPLNIRAIKTHELEPQWFIVSLFLGQPPWPTYNERRYLKYQARSNSSYFSDAMIRLFLANIATAVLDNFDRTENSITANSTNSVSQTSQLLLQIIPFSAAPLLAIFFLYLIIKSNRLLFVQPLAILAYWSIVAAYLLSPIEQFSCVFPDAFAQSKMTAYLVSTIVMAAQSGLMPARSFAPWSVSVVFLAMSHIALAQSWDGGSSVIAWGMAVQVMILSVFMVPLVRAFDAIDRDTFEALQTVKCCAELMKISVTQLVEYKNEESETYAEGNIVHGISQCKDECGYNYENGNECFGYPAHFAYNNYGSRVGFIHETYNTGRDFSFQRQNKPWVNSGQESGFFNQNFDSHRSLISPGSQKLQSLLDQCDLWISEVGDPGICAEEIERNMPESESVKSDIHSDRATISGKSSLLSKKRISSNDVANQSESISNLVNQYISSRRPSTVNAEKYLANQTNHHKDLSLRNKSSSVSVVLQKIATDEKKFSQDSVFSHGAIIDIVPFDDSTAIISKTEDDSGRNSNDATSTTEILEPTISYNQEKEKAVNYPVIETDFKVKKESQPTIDLISNEEIEQNAAITEIRDSESSLSIGRPFGSKGSVAPITEQETVAPITKQETVAPKDNNSSKNEIASELAQLKLEEAQILNVTATITAEEDTAVTPLISAQEAADQIRAKSVFSMQESVFDGEVAVTPAVSSPSNSAEMQAISAMVTATATSTAKMAAATAINVATIVNNRDPTSLIVKEFRGPRLKLLGALNDSESLIDPTESRKAKRISDTSASSRKEFIEFDRPMHHNILQNKNADIPAAAATESQQGEPGLMSSVSSSAASMGPAYYQGITPPITAQGSRVKETGLPPPSLLGMVESTATINGRKLMPILGPIRGNVPPPVVLYEKKYDQ</sequence>
<feature type="compositionally biased region" description="Polar residues" evidence="1">
    <location>
        <begin position="647"/>
        <end position="657"/>
    </location>
</feature>
<gene>
    <name evidence="3" type="ORF">HK100_012210</name>
</gene>